<evidence type="ECO:0000256" key="6">
    <source>
        <dbReference type="ARBA" id="ARBA00023004"/>
    </source>
</evidence>
<evidence type="ECO:0000256" key="2">
    <source>
        <dbReference type="ARBA" id="ARBA00022642"/>
    </source>
</evidence>
<dbReference type="Pfam" id="PF06052">
    <property type="entry name" value="3-HAO"/>
    <property type="match status" value="1"/>
</dbReference>
<name>A0A918DV86_9GAMM</name>
<feature type="binding site" evidence="7">
    <location>
        <position position="129"/>
    </location>
    <ligand>
        <name>Fe cation</name>
        <dbReference type="ChEBI" id="CHEBI:24875"/>
        <label>2</label>
    </ligand>
</feature>
<comment type="similarity">
    <text evidence="7">Belongs to the 3-HAO family.</text>
</comment>
<comment type="pathway">
    <text evidence="7">Cofactor biosynthesis; NAD(+) biosynthesis; quinolinate from L-kynurenine: step 3/3.</text>
</comment>
<gene>
    <name evidence="7 8" type="primary">nbaC</name>
    <name evidence="8" type="ORF">GCM10011348_27080</name>
</gene>
<comment type="subunit">
    <text evidence="7">Homodimer.</text>
</comment>
<dbReference type="EMBL" id="BMLT01000006">
    <property type="protein sequence ID" value="GGO83399.1"/>
    <property type="molecule type" value="Genomic_DNA"/>
</dbReference>
<keyword evidence="4 7" id="KW-0223">Dioxygenase</keyword>
<feature type="binding site" evidence="7">
    <location>
        <position position="132"/>
    </location>
    <ligand>
        <name>Fe cation</name>
        <dbReference type="ChEBI" id="CHEBI:24875"/>
        <label>2</label>
    </ligand>
</feature>
<dbReference type="GO" id="GO:0000334">
    <property type="term" value="F:3-hydroxyanthranilate 3,4-dioxygenase activity"/>
    <property type="evidence" value="ECO:0007669"/>
    <property type="project" value="UniProtKB-UniRule"/>
</dbReference>
<dbReference type="InterPro" id="IPR014710">
    <property type="entry name" value="RmlC-like_jellyroll"/>
</dbReference>
<feature type="binding site" evidence="7">
    <location>
        <position position="49"/>
    </location>
    <ligand>
        <name>O2</name>
        <dbReference type="ChEBI" id="CHEBI:15379"/>
    </ligand>
</feature>
<keyword evidence="3 7" id="KW-0479">Metal-binding</keyword>
<dbReference type="EC" id="1.13.11.6" evidence="7"/>
<dbReference type="PANTHER" id="PTHR15497:SF1">
    <property type="entry name" value="3-HYDROXYANTHRANILATE 3,4-DIOXYGENASE"/>
    <property type="match status" value="1"/>
</dbReference>
<dbReference type="GO" id="GO:0019363">
    <property type="term" value="P:pyridine nucleotide biosynthetic process"/>
    <property type="evidence" value="ECO:0007669"/>
    <property type="project" value="UniProtKB-KW"/>
</dbReference>
<dbReference type="GO" id="GO:0008198">
    <property type="term" value="F:ferrous iron binding"/>
    <property type="evidence" value="ECO:0007669"/>
    <property type="project" value="UniProtKB-UniRule"/>
</dbReference>
<feature type="binding site" evidence="7">
    <location>
        <position position="166"/>
    </location>
    <ligand>
        <name>Fe cation</name>
        <dbReference type="ChEBI" id="CHEBI:24875"/>
        <label>2</label>
    </ligand>
</feature>
<feature type="binding site" evidence="7">
    <location>
        <position position="59"/>
    </location>
    <ligand>
        <name>Fe cation</name>
        <dbReference type="ChEBI" id="CHEBI:24875"/>
        <label>1</label>
        <note>catalytic</note>
    </ligand>
</feature>
<dbReference type="InterPro" id="IPR010329">
    <property type="entry name" value="3hydroanth_dOase"/>
</dbReference>
<comment type="catalytic activity">
    <reaction evidence="7">
        <text>3-hydroxyanthranilate + O2 = (2Z,4Z)-2-amino-3-carboxymuconate 6-semialdehyde</text>
        <dbReference type="Rhea" id="RHEA:17953"/>
        <dbReference type="ChEBI" id="CHEBI:15379"/>
        <dbReference type="ChEBI" id="CHEBI:36559"/>
        <dbReference type="ChEBI" id="CHEBI:77612"/>
        <dbReference type="EC" id="1.13.11.6"/>
    </reaction>
</comment>
<reference evidence="8 9" key="1">
    <citation type="journal article" date="2014" name="Int. J. Syst. Evol. Microbiol.">
        <title>Complete genome sequence of Corynebacterium casei LMG S-19264T (=DSM 44701T), isolated from a smear-ripened cheese.</title>
        <authorList>
            <consortium name="US DOE Joint Genome Institute (JGI-PGF)"/>
            <person name="Walter F."/>
            <person name="Albersmeier A."/>
            <person name="Kalinowski J."/>
            <person name="Ruckert C."/>
        </authorList>
    </citation>
    <scope>NUCLEOTIDE SEQUENCE [LARGE SCALE GENOMIC DNA]</scope>
    <source>
        <strain evidence="8 9">CGMCC 1.7286</strain>
    </source>
</reference>
<dbReference type="HAMAP" id="MF_00825">
    <property type="entry name" value="3_HAO"/>
    <property type="match status" value="1"/>
</dbReference>
<evidence type="ECO:0000256" key="3">
    <source>
        <dbReference type="ARBA" id="ARBA00022723"/>
    </source>
</evidence>
<evidence type="ECO:0000313" key="9">
    <source>
        <dbReference type="Proteomes" id="UP000599578"/>
    </source>
</evidence>
<dbReference type="AlphaFoldDB" id="A0A918DV86"/>
<comment type="cofactor">
    <cofactor evidence="7">
        <name>Fe(2+)</name>
        <dbReference type="ChEBI" id="CHEBI:29033"/>
    </cofactor>
    <text evidence="7">Binds 2 Fe(2+) ions per subunit.</text>
</comment>
<organism evidence="8 9">
    <name type="scientific">Marinobacterium nitratireducens</name>
    <dbReference type="NCBI Taxonomy" id="518897"/>
    <lineage>
        <taxon>Bacteria</taxon>
        <taxon>Pseudomonadati</taxon>
        <taxon>Pseudomonadota</taxon>
        <taxon>Gammaproteobacteria</taxon>
        <taxon>Oceanospirillales</taxon>
        <taxon>Oceanospirillaceae</taxon>
        <taxon>Marinobacterium</taxon>
    </lineage>
</organism>
<dbReference type="GO" id="GO:0006569">
    <property type="term" value="P:L-tryptophan catabolic process"/>
    <property type="evidence" value="ECO:0007669"/>
    <property type="project" value="UniProtKB-UniRule"/>
</dbReference>
<keyword evidence="6 7" id="KW-0408">Iron</keyword>
<dbReference type="CDD" id="cd06123">
    <property type="entry name" value="cupin_HAO"/>
    <property type="match status" value="1"/>
</dbReference>
<evidence type="ECO:0000256" key="1">
    <source>
        <dbReference type="ARBA" id="ARBA00002752"/>
    </source>
</evidence>
<feature type="binding site" evidence="7">
    <location>
        <position position="169"/>
    </location>
    <ligand>
        <name>Fe cation</name>
        <dbReference type="ChEBI" id="CHEBI:24875"/>
        <label>2</label>
    </ligand>
</feature>
<proteinExistence type="inferred from homology"/>
<feature type="binding site" evidence="7">
    <location>
        <position position="114"/>
    </location>
    <ligand>
        <name>substrate</name>
    </ligand>
</feature>
<feature type="binding site" evidence="7">
    <location>
        <position position="103"/>
    </location>
    <ligand>
        <name>substrate</name>
    </ligand>
</feature>
<accession>A0A918DV86</accession>
<evidence type="ECO:0000313" key="8">
    <source>
        <dbReference type="EMBL" id="GGO83399.1"/>
    </source>
</evidence>
<dbReference type="Gene3D" id="2.60.120.10">
    <property type="entry name" value="Jelly Rolls"/>
    <property type="match status" value="1"/>
</dbReference>
<dbReference type="Proteomes" id="UP000599578">
    <property type="component" value="Unassembled WGS sequence"/>
</dbReference>
<dbReference type="SUPFAM" id="SSF51182">
    <property type="entry name" value="RmlC-like cupins"/>
    <property type="match status" value="1"/>
</dbReference>
<dbReference type="PANTHER" id="PTHR15497">
    <property type="entry name" value="3-HYDROXYANTHRANILATE 3,4-DIOXYGENASE"/>
    <property type="match status" value="1"/>
</dbReference>
<dbReference type="GO" id="GO:0019805">
    <property type="term" value="P:quinolinate biosynthetic process"/>
    <property type="evidence" value="ECO:0007669"/>
    <property type="project" value="UniProtKB-UniRule"/>
</dbReference>
<dbReference type="InterPro" id="IPR011051">
    <property type="entry name" value="RmlC_Cupin_sf"/>
</dbReference>
<feature type="binding site" evidence="7">
    <location>
        <position position="99"/>
    </location>
    <ligand>
        <name>Fe cation</name>
        <dbReference type="ChEBI" id="CHEBI:24875"/>
        <label>1</label>
        <note>catalytic</note>
    </ligand>
</feature>
<feature type="binding site" evidence="7">
    <location>
        <position position="53"/>
    </location>
    <ligand>
        <name>Fe cation</name>
        <dbReference type="ChEBI" id="CHEBI:24875"/>
        <label>1</label>
        <note>catalytic</note>
    </ligand>
</feature>
<sequence>MPSKHLLQPFNFQQWIEEHRDLLKPPVNNAQIWDDGELMVTVVGGPNWRTDYHDDPVEEFFYQLEGDMVLRVMEEEGRPPRDITIREGDIFFLPAHVKHSPQRPVAGSVGLVVEPKRPEGSLDAFEWYCLECNHRVHRVEVQLESIVRDLPPLFERFYNDESLRTCGNCGVLHPGKAARPDAIVNSAVDSQLSVTHE</sequence>
<keyword evidence="2 7" id="KW-0662">Pyridine nucleotide biosynthesis</keyword>
<comment type="caution">
    <text evidence="8">The sequence shown here is derived from an EMBL/GenBank/DDBJ whole genome shotgun (WGS) entry which is preliminary data.</text>
</comment>
<keyword evidence="5 7" id="KW-0560">Oxidoreductase</keyword>
<protein>
    <recommendedName>
        <fullName evidence="7">3-hydroxyanthranilate 3,4-dioxygenase</fullName>
        <ecNumber evidence="7">1.13.11.6</ecNumber>
    </recommendedName>
    <alternativeName>
        <fullName evidence="7">3-hydroxyanthranilate oxygenase</fullName>
        <shortName evidence="7">3-HAO</shortName>
    </alternativeName>
    <alternativeName>
        <fullName evidence="7">3-hydroxyanthranilic acid dioxygenase</fullName>
        <shortName evidence="7">HAD</shortName>
    </alternativeName>
</protein>
<dbReference type="NCBIfam" id="TIGR03037">
    <property type="entry name" value="anthran_nbaC"/>
    <property type="match status" value="1"/>
</dbReference>
<evidence type="ECO:0000256" key="4">
    <source>
        <dbReference type="ARBA" id="ARBA00022964"/>
    </source>
</evidence>
<keyword evidence="9" id="KW-1185">Reference proteome</keyword>
<evidence type="ECO:0000256" key="5">
    <source>
        <dbReference type="ARBA" id="ARBA00023002"/>
    </source>
</evidence>
<evidence type="ECO:0000256" key="7">
    <source>
        <dbReference type="HAMAP-Rule" id="MF_00825"/>
    </source>
</evidence>
<dbReference type="NCBIfam" id="NF009763">
    <property type="entry name" value="PRK13264.1"/>
    <property type="match status" value="1"/>
</dbReference>
<dbReference type="GO" id="GO:0043420">
    <property type="term" value="P:anthranilate metabolic process"/>
    <property type="evidence" value="ECO:0007669"/>
    <property type="project" value="UniProtKB-UniRule"/>
</dbReference>
<feature type="binding site" evidence="7">
    <location>
        <position position="59"/>
    </location>
    <ligand>
        <name>substrate</name>
    </ligand>
</feature>
<comment type="function">
    <text evidence="1 7">Catalyzes the oxidative ring opening of 3-hydroxyanthranilate to 2-amino-3-carboxymuconate semialdehyde, which spontaneously cyclizes to quinolinate.</text>
</comment>
<dbReference type="RefSeq" id="WP_188861144.1">
    <property type="nucleotide sequence ID" value="NZ_BMLT01000006.1"/>
</dbReference>